<feature type="compositionally biased region" description="Basic and acidic residues" evidence="1">
    <location>
        <begin position="219"/>
        <end position="232"/>
    </location>
</feature>
<dbReference type="EMBL" id="JAGTXO010000020">
    <property type="protein sequence ID" value="KAG8462479.1"/>
    <property type="molecule type" value="Genomic_DNA"/>
</dbReference>
<evidence type="ECO:0000256" key="1">
    <source>
        <dbReference type="SAM" id="MobiDB-lite"/>
    </source>
</evidence>
<gene>
    <name evidence="2" type="ORF">KFE25_010304</name>
</gene>
<evidence type="ECO:0000313" key="2">
    <source>
        <dbReference type="EMBL" id="KAG8462479.1"/>
    </source>
</evidence>
<dbReference type="OrthoDB" id="10549793at2759"/>
<feature type="region of interest" description="Disordered" evidence="1">
    <location>
        <begin position="219"/>
        <end position="244"/>
    </location>
</feature>
<keyword evidence="3" id="KW-1185">Reference proteome</keyword>
<sequence length="290" mass="30935">MIAALLGAVPSRPAATANVRTAVVVLGYDPCGHDWERVVWGDARAGLLGRVPQGVLVAASMRAELLVLGDGRVLKRTSVPKSAFGEKDVLQAHDGLARPDPVAMLTLRLAELGGFGGALARLPEERLRHDLLPRCIRAHGALNTRDEIARALELCARGGFGRLVLVSSPTHAPRCARDASALLAARPELRDVGLLVFVCASHTSFTKDEGADAVAILEPPHRSSRGDADPRDVAPGAGEVPETAGTDAELALHRLVARSLRLEPRARRELCARLAQLLERLETEVSAIIY</sequence>
<proteinExistence type="predicted"/>
<reference evidence="2" key="1">
    <citation type="submission" date="2021-05" db="EMBL/GenBank/DDBJ databases">
        <title>The genome of the haptophyte Pavlova lutheri (Diacronema luteri, Pavlovales) - a model for lipid biosynthesis in eukaryotic algae.</title>
        <authorList>
            <person name="Hulatt C.J."/>
            <person name="Posewitz M.C."/>
        </authorList>
    </citation>
    <scope>NUCLEOTIDE SEQUENCE</scope>
    <source>
        <strain evidence="2">NIVA-4/92</strain>
    </source>
</reference>
<dbReference type="OMA" id="ASHAPRC"/>
<dbReference type="AlphaFoldDB" id="A0A8J5XDK7"/>
<dbReference type="Proteomes" id="UP000751190">
    <property type="component" value="Unassembled WGS sequence"/>
</dbReference>
<name>A0A8J5XDK7_DIALT</name>
<organism evidence="2 3">
    <name type="scientific">Diacronema lutheri</name>
    <name type="common">Unicellular marine alga</name>
    <name type="synonym">Monochrysis lutheri</name>
    <dbReference type="NCBI Taxonomy" id="2081491"/>
    <lineage>
        <taxon>Eukaryota</taxon>
        <taxon>Haptista</taxon>
        <taxon>Haptophyta</taxon>
        <taxon>Pavlovophyceae</taxon>
        <taxon>Pavlovales</taxon>
        <taxon>Pavlovaceae</taxon>
        <taxon>Diacronema</taxon>
    </lineage>
</organism>
<evidence type="ECO:0000313" key="3">
    <source>
        <dbReference type="Proteomes" id="UP000751190"/>
    </source>
</evidence>
<protein>
    <submittedName>
        <fullName evidence="2">Uncharacterized protein</fullName>
    </submittedName>
</protein>
<accession>A0A8J5XDK7</accession>
<comment type="caution">
    <text evidence="2">The sequence shown here is derived from an EMBL/GenBank/DDBJ whole genome shotgun (WGS) entry which is preliminary data.</text>
</comment>